<protein>
    <submittedName>
        <fullName evidence="2">Uncharacterized protein</fullName>
    </submittedName>
</protein>
<proteinExistence type="predicted"/>
<organism evidence="2 3">
    <name type="scientific">Tanacetum coccineum</name>
    <dbReference type="NCBI Taxonomy" id="301880"/>
    <lineage>
        <taxon>Eukaryota</taxon>
        <taxon>Viridiplantae</taxon>
        <taxon>Streptophyta</taxon>
        <taxon>Embryophyta</taxon>
        <taxon>Tracheophyta</taxon>
        <taxon>Spermatophyta</taxon>
        <taxon>Magnoliopsida</taxon>
        <taxon>eudicotyledons</taxon>
        <taxon>Gunneridae</taxon>
        <taxon>Pentapetalae</taxon>
        <taxon>asterids</taxon>
        <taxon>campanulids</taxon>
        <taxon>Asterales</taxon>
        <taxon>Asteraceae</taxon>
        <taxon>Asteroideae</taxon>
        <taxon>Anthemideae</taxon>
        <taxon>Anthemidinae</taxon>
        <taxon>Tanacetum</taxon>
    </lineage>
</organism>
<reference evidence="2" key="1">
    <citation type="journal article" date="2022" name="Int. J. Mol. Sci.">
        <title>Draft Genome of Tanacetum Coccineum: Genomic Comparison of Closely Related Tanacetum-Family Plants.</title>
        <authorList>
            <person name="Yamashiro T."/>
            <person name="Shiraishi A."/>
            <person name="Nakayama K."/>
            <person name="Satake H."/>
        </authorList>
    </citation>
    <scope>NUCLEOTIDE SEQUENCE</scope>
</reference>
<name>A0ABQ4WWL1_9ASTR</name>
<dbReference type="EMBL" id="BQNB010008996">
    <property type="protein sequence ID" value="GJS57309.1"/>
    <property type="molecule type" value="Genomic_DNA"/>
</dbReference>
<accession>A0ABQ4WWL1</accession>
<keyword evidence="1" id="KW-1133">Transmembrane helix</keyword>
<dbReference type="Proteomes" id="UP001151760">
    <property type="component" value="Unassembled WGS sequence"/>
</dbReference>
<feature type="transmembrane region" description="Helical" evidence="1">
    <location>
        <begin position="207"/>
        <end position="225"/>
    </location>
</feature>
<evidence type="ECO:0000256" key="1">
    <source>
        <dbReference type="SAM" id="Phobius"/>
    </source>
</evidence>
<evidence type="ECO:0000313" key="2">
    <source>
        <dbReference type="EMBL" id="GJS57309.1"/>
    </source>
</evidence>
<gene>
    <name evidence="2" type="ORF">Tco_0652093</name>
</gene>
<sequence length="290" mass="31912">MYAEPIGVSHSKPASNASYFALLFEASKSNLRAYAKSCPGGILSTNCPELLAGVSTLARKSTMIFPRLIVRIRSGLYVGMYRSSLIILLESTDDISKERQASVRRVVDLWSWNGQGGSLVRNILRTWNAAYASSVHSKDFGLYYSMVLGVSCRGLLNLCVFPNSHDVDDVYHELTLFDSESTFSCVQLHVDPSKVMKCFAEFLCYKAYYVFLLMAISSTCAFSFLHSGFDGIPRRHQEAFVFEGDRSVPIVMGYLGIQGGSSRVSPRIGSYAISPVLLSSMIAAKLASLP</sequence>
<keyword evidence="1" id="KW-0812">Transmembrane</keyword>
<evidence type="ECO:0000313" key="3">
    <source>
        <dbReference type="Proteomes" id="UP001151760"/>
    </source>
</evidence>
<keyword evidence="1" id="KW-0472">Membrane</keyword>
<comment type="caution">
    <text evidence="2">The sequence shown here is derived from an EMBL/GenBank/DDBJ whole genome shotgun (WGS) entry which is preliminary data.</text>
</comment>
<reference evidence="2" key="2">
    <citation type="submission" date="2022-01" db="EMBL/GenBank/DDBJ databases">
        <authorList>
            <person name="Yamashiro T."/>
            <person name="Shiraishi A."/>
            <person name="Satake H."/>
            <person name="Nakayama K."/>
        </authorList>
    </citation>
    <scope>NUCLEOTIDE SEQUENCE</scope>
</reference>
<keyword evidence="3" id="KW-1185">Reference proteome</keyword>